<dbReference type="EMBL" id="RAQJ01000006">
    <property type="protein sequence ID" value="RKE90871.1"/>
    <property type="molecule type" value="Genomic_DNA"/>
</dbReference>
<feature type="signal peptide" evidence="1">
    <location>
        <begin position="1"/>
        <end position="19"/>
    </location>
</feature>
<evidence type="ECO:0000313" key="2">
    <source>
        <dbReference type="EMBL" id="RKE90871.1"/>
    </source>
</evidence>
<accession>A0A420DET6</accession>
<dbReference type="OrthoDB" id="677427at2"/>
<organism evidence="2 3">
    <name type="scientific">Ichthyenterobacterium magnum</name>
    <dbReference type="NCBI Taxonomy" id="1230530"/>
    <lineage>
        <taxon>Bacteria</taxon>
        <taxon>Pseudomonadati</taxon>
        <taxon>Bacteroidota</taxon>
        <taxon>Flavobacteriia</taxon>
        <taxon>Flavobacteriales</taxon>
        <taxon>Flavobacteriaceae</taxon>
        <taxon>Ichthyenterobacterium</taxon>
    </lineage>
</organism>
<dbReference type="RefSeq" id="WP_120202322.1">
    <property type="nucleotide sequence ID" value="NZ_RAQJ01000006.1"/>
</dbReference>
<evidence type="ECO:0000256" key="1">
    <source>
        <dbReference type="SAM" id="SignalP"/>
    </source>
</evidence>
<comment type="caution">
    <text evidence="2">The sequence shown here is derived from an EMBL/GenBank/DDBJ whole genome shotgun (WGS) entry which is preliminary data.</text>
</comment>
<name>A0A420DET6_9FLAO</name>
<feature type="chain" id="PRO_5018985411" evidence="1">
    <location>
        <begin position="20"/>
        <end position="157"/>
    </location>
</feature>
<dbReference type="AlphaFoldDB" id="A0A420DET6"/>
<keyword evidence="3" id="KW-1185">Reference proteome</keyword>
<keyword evidence="1" id="KW-0732">Signal</keyword>
<reference evidence="2 3" key="1">
    <citation type="submission" date="2018-09" db="EMBL/GenBank/DDBJ databases">
        <title>Genomic Encyclopedia of Archaeal and Bacterial Type Strains, Phase II (KMG-II): from individual species to whole genera.</title>
        <authorList>
            <person name="Goeker M."/>
        </authorList>
    </citation>
    <scope>NUCLEOTIDE SEQUENCE [LARGE SCALE GENOMIC DNA]</scope>
    <source>
        <strain evidence="2 3">DSM 26283</strain>
    </source>
</reference>
<proteinExistence type="predicted"/>
<sequence length="157" mass="18278">MNKKLFLPLVFVFALLAISQGYTQSISNSQLAKVINYPDNVKAPLTSNEMKMLKEVYGNQLQNNVLSKPQRLKDIKHLLRNRIEIKLVSDSKNQKQCTLLSQVPLFDNYVKDLKRDASFNPRNFNPLKYMFKFFSGGPHMYRADNTNYFIIIKTQQL</sequence>
<dbReference type="Proteomes" id="UP000284892">
    <property type="component" value="Unassembled WGS sequence"/>
</dbReference>
<evidence type="ECO:0000313" key="3">
    <source>
        <dbReference type="Proteomes" id="UP000284892"/>
    </source>
</evidence>
<gene>
    <name evidence="2" type="ORF">BXY80_2461</name>
</gene>
<protein>
    <submittedName>
        <fullName evidence="2">Uncharacterized protein</fullName>
    </submittedName>
</protein>